<dbReference type="Proteomes" id="UP000229600">
    <property type="component" value="Unassembled WGS sequence"/>
</dbReference>
<evidence type="ECO:0000259" key="2">
    <source>
        <dbReference type="Pfam" id="PF01636"/>
    </source>
</evidence>
<accession>A0A2H0N6Q9</accession>
<keyword evidence="1" id="KW-1133">Transmembrane helix</keyword>
<dbReference type="PANTHER" id="PTHR21310:SF42">
    <property type="entry name" value="BIFUNCTIONAL AAC_APH"/>
    <property type="match status" value="1"/>
</dbReference>
<feature type="domain" description="Aminoglycoside phosphotransferase" evidence="2">
    <location>
        <begin position="89"/>
        <end position="317"/>
    </location>
</feature>
<dbReference type="Gene3D" id="3.30.200.20">
    <property type="entry name" value="Phosphorylase Kinase, domain 1"/>
    <property type="match status" value="1"/>
</dbReference>
<comment type="caution">
    <text evidence="3">The sequence shown here is derived from an EMBL/GenBank/DDBJ whole genome shotgun (WGS) entry which is preliminary data.</text>
</comment>
<dbReference type="PANTHER" id="PTHR21310">
    <property type="entry name" value="AMINOGLYCOSIDE PHOSPHOTRANSFERASE-RELATED-RELATED"/>
    <property type="match status" value="1"/>
</dbReference>
<keyword evidence="1" id="KW-0472">Membrane</keyword>
<evidence type="ECO:0000256" key="1">
    <source>
        <dbReference type="SAM" id="Phobius"/>
    </source>
</evidence>
<reference evidence="3 4" key="1">
    <citation type="submission" date="2017-09" db="EMBL/GenBank/DDBJ databases">
        <title>Depth-based differentiation of microbial function through sediment-hosted aquifers and enrichment of novel symbionts in the deep terrestrial subsurface.</title>
        <authorList>
            <person name="Probst A.J."/>
            <person name="Ladd B."/>
            <person name="Jarett J.K."/>
            <person name="Geller-Mcgrath D.E."/>
            <person name="Sieber C.M."/>
            <person name="Emerson J.B."/>
            <person name="Anantharaman K."/>
            <person name="Thomas B.C."/>
            <person name="Malmstrom R."/>
            <person name="Stieglmeier M."/>
            <person name="Klingl A."/>
            <person name="Woyke T."/>
            <person name="Ryan C.M."/>
            <person name="Banfield J.F."/>
        </authorList>
    </citation>
    <scope>NUCLEOTIDE SEQUENCE [LARGE SCALE GENOMIC DNA]</scope>
    <source>
        <strain evidence="3">CG11_big_fil_rev_8_21_14_0_20_39_34</strain>
    </source>
</reference>
<sequence>MGPYFRYILVSYNDTKRGTMLLKCFFLPFVVPLFLLYLRSTVSIVYSKLDLFSRSLCHQSTQLVFMQKRKDELLKKIQEEFNISKWKTAQYISKGYDHDVIILDKKMIFRFPKKGDSIEMLKDEITLLQFLSSHIDAQIPHYTHVSKDKSFAAYPILLGREMRKYRYQTLSKKDKLSFAKQVAQFLNQLHGFDIKKIKKFHVHRQSPQKNIKNLQNNVKKYLFPHFDKKEQICAQKFLQDLQSVVKESEKYFSLIHSDLSEDHILWDEKKKKISILDFSDREIGDRAGDFAGLFVYGPKFVKEVLSQYHFSDDTLFERAKLYFYRCTFFIMVDAYKMKRWDKRLADIIFQSGYKMFLQRFKL</sequence>
<organism evidence="3 4">
    <name type="scientific">Candidatus Magasanikbacteria bacterium CG11_big_fil_rev_8_21_14_0_20_39_34</name>
    <dbReference type="NCBI Taxonomy" id="1974653"/>
    <lineage>
        <taxon>Bacteria</taxon>
        <taxon>Candidatus Magasanikiibacteriota</taxon>
    </lineage>
</organism>
<proteinExistence type="predicted"/>
<gene>
    <name evidence="3" type="ORF">COV59_00450</name>
</gene>
<dbReference type="Pfam" id="PF01636">
    <property type="entry name" value="APH"/>
    <property type="match status" value="1"/>
</dbReference>
<dbReference type="InterPro" id="IPR051678">
    <property type="entry name" value="AGP_Transferase"/>
</dbReference>
<dbReference type="SUPFAM" id="SSF56112">
    <property type="entry name" value="Protein kinase-like (PK-like)"/>
    <property type="match status" value="1"/>
</dbReference>
<feature type="transmembrane region" description="Helical" evidence="1">
    <location>
        <begin position="20"/>
        <end position="38"/>
    </location>
</feature>
<dbReference type="Gene3D" id="3.90.1200.10">
    <property type="match status" value="1"/>
</dbReference>
<evidence type="ECO:0000313" key="3">
    <source>
        <dbReference type="EMBL" id="PIR04582.1"/>
    </source>
</evidence>
<dbReference type="EMBL" id="PCWN01000001">
    <property type="protein sequence ID" value="PIR04582.1"/>
    <property type="molecule type" value="Genomic_DNA"/>
</dbReference>
<dbReference type="InterPro" id="IPR002575">
    <property type="entry name" value="Aminoglycoside_PTrfase"/>
</dbReference>
<evidence type="ECO:0000313" key="4">
    <source>
        <dbReference type="Proteomes" id="UP000229600"/>
    </source>
</evidence>
<dbReference type="AlphaFoldDB" id="A0A2H0N6Q9"/>
<dbReference type="InterPro" id="IPR011009">
    <property type="entry name" value="Kinase-like_dom_sf"/>
</dbReference>
<keyword evidence="1" id="KW-0812">Transmembrane</keyword>
<protein>
    <recommendedName>
        <fullName evidence="2">Aminoglycoside phosphotransferase domain-containing protein</fullName>
    </recommendedName>
</protein>
<name>A0A2H0N6Q9_9BACT</name>